<evidence type="ECO:0000313" key="2">
    <source>
        <dbReference type="EMBL" id="KAJ8436691.1"/>
    </source>
</evidence>
<dbReference type="OrthoDB" id="911218at2759"/>
<organism evidence="2 3">
    <name type="scientific">Carnegiea gigantea</name>
    <dbReference type="NCBI Taxonomy" id="171969"/>
    <lineage>
        <taxon>Eukaryota</taxon>
        <taxon>Viridiplantae</taxon>
        <taxon>Streptophyta</taxon>
        <taxon>Embryophyta</taxon>
        <taxon>Tracheophyta</taxon>
        <taxon>Spermatophyta</taxon>
        <taxon>Magnoliopsida</taxon>
        <taxon>eudicotyledons</taxon>
        <taxon>Gunneridae</taxon>
        <taxon>Pentapetalae</taxon>
        <taxon>Caryophyllales</taxon>
        <taxon>Cactineae</taxon>
        <taxon>Cactaceae</taxon>
        <taxon>Cactoideae</taxon>
        <taxon>Echinocereeae</taxon>
        <taxon>Carnegiea</taxon>
    </lineage>
</organism>
<proteinExistence type="predicted"/>
<dbReference type="EMBL" id="JAKOGI010000334">
    <property type="protein sequence ID" value="KAJ8436691.1"/>
    <property type="molecule type" value="Genomic_DNA"/>
</dbReference>
<reference evidence="2" key="1">
    <citation type="submission" date="2022-04" db="EMBL/GenBank/DDBJ databases">
        <title>Carnegiea gigantea Genome sequencing and assembly v2.</title>
        <authorList>
            <person name="Copetti D."/>
            <person name="Sanderson M.J."/>
            <person name="Burquez A."/>
            <person name="Wojciechowski M.F."/>
        </authorList>
    </citation>
    <scope>NUCLEOTIDE SEQUENCE</scope>
    <source>
        <strain evidence="2">SGP5-SGP5p</strain>
        <tissue evidence="2">Aerial part</tissue>
    </source>
</reference>
<evidence type="ECO:0000259" key="1">
    <source>
        <dbReference type="Pfam" id="PF00078"/>
    </source>
</evidence>
<keyword evidence="3" id="KW-1185">Reference proteome</keyword>
<protein>
    <recommendedName>
        <fullName evidence="1">Reverse transcriptase domain-containing protein</fullName>
    </recommendedName>
</protein>
<dbReference type="PANTHER" id="PTHR31635">
    <property type="entry name" value="REVERSE TRANSCRIPTASE DOMAIN-CONTAINING PROTEIN-RELATED"/>
    <property type="match status" value="1"/>
</dbReference>
<accession>A0A9Q1K3Q3</accession>
<gene>
    <name evidence="2" type="ORF">Cgig2_025521</name>
</gene>
<evidence type="ECO:0000313" key="3">
    <source>
        <dbReference type="Proteomes" id="UP001153076"/>
    </source>
</evidence>
<feature type="domain" description="Reverse transcriptase" evidence="1">
    <location>
        <begin position="86"/>
        <end position="240"/>
    </location>
</feature>
<sequence>MRKLELIVHTTLRICLHKSLKGNHQARPFTIVEAKQALVLINKCLGNFGYNFTNAYLSFFQYEKLLKEFNATLIVSVPKIPQLKVASDLRHIACCNVAYKTITKMLCNRLKDVLPNLVDQSHSAFIAGRSIMHSVIISKDLVRMYNRKRITQRCIMKIDFRKVCDIVNWCFLRLSWLLWDFLVIFLDKVIECVTTISFTISVNGDCFRFFPSWKRTKVGKPIVTIIFILVMEYLSRTIKLAT</sequence>
<dbReference type="Pfam" id="PF00078">
    <property type="entry name" value="RVT_1"/>
    <property type="match status" value="1"/>
</dbReference>
<dbReference type="AlphaFoldDB" id="A0A9Q1K3Q3"/>
<dbReference type="Proteomes" id="UP001153076">
    <property type="component" value="Unassembled WGS sequence"/>
</dbReference>
<dbReference type="PANTHER" id="PTHR31635:SF196">
    <property type="entry name" value="REVERSE TRANSCRIPTASE DOMAIN-CONTAINING PROTEIN-RELATED"/>
    <property type="match status" value="1"/>
</dbReference>
<name>A0A9Q1K3Q3_9CARY</name>
<dbReference type="InterPro" id="IPR000477">
    <property type="entry name" value="RT_dom"/>
</dbReference>
<comment type="caution">
    <text evidence="2">The sequence shown here is derived from an EMBL/GenBank/DDBJ whole genome shotgun (WGS) entry which is preliminary data.</text>
</comment>